<dbReference type="PANTHER" id="PTHR47739">
    <property type="entry name" value="TRNA1(VAL) (ADENINE(37)-N6)-METHYLTRANSFERASE"/>
    <property type="match status" value="1"/>
</dbReference>
<comment type="caution">
    <text evidence="2">The sequence shown here is derived from an EMBL/GenBank/DDBJ whole genome shotgun (WGS) entry which is preliminary data.</text>
</comment>
<reference evidence="2 3" key="1">
    <citation type="journal article" date="2015" name="Genome Biol. Evol.">
        <title>Comparative Genomics of Listeria Sensu Lato: Genus-Wide Differences in Evolutionary Dynamics and the Progressive Gain of Complex, Potentially Pathogenicity-Related Traits through Lateral Gene Transfer.</title>
        <authorList>
            <person name="Chiara M."/>
            <person name="Caruso M."/>
            <person name="D'Erchia A.M."/>
            <person name="Manzari C."/>
            <person name="Fraccalvieri R."/>
            <person name="Goffredo E."/>
            <person name="Latorre L."/>
            <person name="Miccolupo A."/>
            <person name="Padalino I."/>
            <person name="Santagada G."/>
            <person name="Chiocco D."/>
            <person name="Pesole G."/>
            <person name="Horner D.S."/>
            <person name="Parisi A."/>
        </authorList>
    </citation>
    <scope>NUCLEOTIDE SEQUENCE [LARGE SCALE GENOMIC DNA]</scope>
    <source>
        <strain evidence="2 3">1991</strain>
    </source>
</reference>
<evidence type="ECO:0000313" key="3">
    <source>
        <dbReference type="Proteomes" id="UP000052258"/>
    </source>
</evidence>
<evidence type="ECO:0000313" key="2">
    <source>
        <dbReference type="EMBL" id="KMT57740.1"/>
    </source>
</evidence>
<proteinExistence type="predicted"/>
<dbReference type="PATRIC" id="fig|1430899.3.peg.2704"/>
<keyword evidence="2" id="KW-0808">Transferase</keyword>
<dbReference type="SUPFAM" id="SSF53335">
    <property type="entry name" value="S-adenosyl-L-methionine-dependent methyltransferases"/>
    <property type="match status" value="1"/>
</dbReference>
<evidence type="ECO:0000259" key="1">
    <source>
        <dbReference type="Pfam" id="PF05175"/>
    </source>
</evidence>
<name>A0A0J8G597_9LIST</name>
<accession>A0A0J8G597</accession>
<dbReference type="Pfam" id="PF05175">
    <property type="entry name" value="MTS"/>
    <property type="match status" value="1"/>
</dbReference>
<dbReference type="GO" id="GO:0008168">
    <property type="term" value="F:methyltransferase activity"/>
    <property type="evidence" value="ECO:0007669"/>
    <property type="project" value="UniProtKB-KW"/>
</dbReference>
<dbReference type="PANTHER" id="PTHR47739:SF1">
    <property type="entry name" value="TRNA1(VAL) (ADENINE(37)-N6)-METHYLTRANSFERASE"/>
    <property type="match status" value="1"/>
</dbReference>
<dbReference type="GO" id="GO:0032259">
    <property type="term" value="P:methylation"/>
    <property type="evidence" value="ECO:0007669"/>
    <property type="project" value="UniProtKB-KW"/>
</dbReference>
<dbReference type="OrthoDB" id="9777257at2"/>
<sequence length="246" mass="28152">MLKGDERLDYLLAEEKRIIQSPSVFSFSLDAVLLAHFTYIPRKKGDIIDLCSGNGIIPLLLSKHTEVPITGVEIQPRLADMARRSVTYNHLADQITILEEDLRGITKILGKEKHQIVTCNPPYFNTPPSSKVNENEHYKIARHEVMCTLRDTIRVSAELLRQGGKASFVHRPDRLVEIIDLMREYRLEPKRVQFVHPRPDKDANMVLVEGMKDAKSGVRYLPPIFVHEQNGDYTPLLKEILYGKSK</sequence>
<organism evidence="2 3">
    <name type="scientific">Listeria fleischmannii 1991</name>
    <dbReference type="NCBI Taxonomy" id="1430899"/>
    <lineage>
        <taxon>Bacteria</taxon>
        <taxon>Bacillati</taxon>
        <taxon>Bacillota</taxon>
        <taxon>Bacilli</taxon>
        <taxon>Bacillales</taxon>
        <taxon>Listeriaceae</taxon>
        <taxon>Listeria</taxon>
    </lineage>
</organism>
<dbReference type="InterPro" id="IPR007848">
    <property type="entry name" value="Small_mtfrase_dom"/>
</dbReference>
<protein>
    <submittedName>
        <fullName evidence="2">Methyltransferase small domain-containing protein</fullName>
    </submittedName>
</protein>
<dbReference type="Gene3D" id="3.40.50.150">
    <property type="entry name" value="Vaccinia Virus protein VP39"/>
    <property type="match status" value="1"/>
</dbReference>
<dbReference type="CDD" id="cd02440">
    <property type="entry name" value="AdoMet_MTases"/>
    <property type="match status" value="1"/>
</dbReference>
<dbReference type="InterPro" id="IPR050210">
    <property type="entry name" value="tRNA_Adenine-N(6)_MTase"/>
</dbReference>
<dbReference type="Proteomes" id="UP000052258">
    <property type="component" value="Unassembled WGS sequence"/>
</dbReference>
<keyword evidence="3" id="KW-1185">Reference proteome</keyword>
<dbReference type="InterPro" id="IPR029063">
    <property type="entry name" value="SAM-dependent_MTases_sf"/>
</dbReference>
<dbReference type="RefSeq" id="WP_007477219.1">
    <property type="nucleotide sequence ID" value="NZ_KQ130624.1"/>
</dbReference>
<keyword evidence="2" id="KW-0489">Methyltransferase</keyword>
<feature type="domain" description="Methyltransferase small" evidence="1">
    <location>
        <begin position="18"/>
        <end position="125"/>
    </location>
</feature>
<dbReference type="AlphaFoldDB" id="A0A0J8G597"/>
<gene>
    <name evidence="2" type="ORF">X560_2653</name>
</gene>
<dbReference type="EMBL" id="AZHO01000040">
    <property type="protein sequence ID" value="KMT57740.1"/>
    <property type="molecule type" value="Genomic_DNA"/>
</dbReference>